<dbReference type="OrthoDB" id="183897at2"/>
<feature type="compositionally biased region" description="Polar residues" evidence="1">
    <location>
        <begin position="50"/>
        <end position="60"/>
    </location>
</feature>
<keyword evidence="3" id="KW-1185">Reference proteome</keyword>
<name>A0A5E6MA31_9BACT</name>
<dbReference type="EMBL" id="CABFUZ020000109">
    <property type="protein sequence ID" value="VVM06255.1"/>
    <property type="molecule type" value="Genomic_DNA"/>
</dbReference>
<protein>
    <submittedName>
        <fullName evidence="2">Uncharacterized protein</fullName>
    </submittedName>
</protein>
<feature type="region of interest" description="Disordered" evidence="1">
    <location>
        <begin position="32"/>
        <end position="63"/>
    </location>
</feature>
<accession>A0A5E6MA31</accession>
<gene>
    <name evidence="2" type="ORF">MAMC_01014</name>
</gene>
<reference evidence="2" key="1">
    <citation type="submission" date="2019-09" db="EMBL/GenBank/DDBJ databases">
        <authorList>
            <person name="Cremers G."/>
        </authorList>
    </citation>
    <scope>NUCLEOTIDE SEQUENCE [LARGE SCALE GENOMIC DNA]</scope>
    <source>
        <strain evidence="2">3B</strain>
    </source>
</reference>
<evidence type="ECO:0000313" key="2">
    <source>
        <dbReference type="EMBL" id="VVM06255.1"/>
    </source>
</evidence>
<organism evidence="2 3">
    <name type="scientific">Methylacidimicrobium cyclopophantes</name>
    <dbReference type="NCBI Taxonomy" id="1041766"/>
    <lineage>
        <taxon>Bacteria</taxon>
        <taxon>Pseudomonadati</taxon>
        <taxon>Verrucomicrobiota</taxon>
        <taxon>Methylacidimicrobium</taxon>
    </lineage>
</organism>
<comment type="caution">
    <text evidence="2">The sequence shown here is derived from an EMBL/GenBank/DDBJ whole genome shotgun (WGS) entry which is preliminary data.</text>
</comment>
<dbReference type="Proteomes" id="UP000381693">
    <property type="component" value="Unassembled WGS sequence"/>
</dbReference>
<evidence type="ECO:0000256" key="1">
    <source>
        <dbReference type="SAM" id="MobiDB-lite"/>
    </source>
</evidence>
<dbReference type="AlphaFoldDB" id="A0A5E6MA31"/>
<dbReference type="RefSeq" id="WP_142525059.1">
    <property type="nucleotide sequence ID" value="NZ_CABFUZ020000109.1"/>
</dbReference>
<evidence type="ECO:0000313" key="3">
    <source>
        <dbReference type="Proteomes" id="UP000381693"/>
    </source>
</evidence>
<sequence>MKALQTSRIVLGLLLLPLVFGNALSGEPLPGSLPSDAIPQPNLPPGVNEALSNPNGSSKQVVEEDAPPVLVNGRRADELNEDELRNFLQDKVRTIHQGDGQVEMLRIAPGYPLVLEFAEPISGWELGDGKLISVKRSLQSLILRATEDKGDTSLIVFFGGGKTRPYHLFVEESFAKAQTLIRVAPFAKRNGMVQKASWSGGEQPGQYADVAEVAHVVENYDLLVREGSITPRDIQRLALFRRSQMTGFDYYYLYRFASGPLAITFAWRNPFPYPVRLDESTLRVAIGGSRFIPDFVSVNKELLPPKAATSGFLILFDPPFAPEQPFALVWKPR</sequence>
<proteinExistence type="predicted"/>